<proteinExistence type="predicted"/>
<sequence length="201" mass="22334">MANFAPRLFRRLPLLQQMIPFLPLPHGRVYVFFHSLASSTSLPLIESDYPNNNPEIFQGLHAGAYHSLEEIHSSALARRPASVHWQRRACPAPALHGLARGALRRAHVHIRRLQEPSGQTHDRVQLRPCTSTRKRACGMVGTGVSAYPCLQLGEGFVDLLMQMPRSISRALTGAQLVGEPWCGSTTSKTRFHPENPSPPHT</sequence>
<gene>
    <name evidence="1" type="ORF">FA95DRAFT_1198788</name>
</gene>
<keyword evidence="2" id="KW-1185">Reference proteome</keyword>
<name>A0ACB8RW11_9AGAM</name>
<evidence type="ECO:0000313" key="1">
    <source>
        <dbReference type="EMBL" id="KAI0047723.1"/>
    </source>
</evidence>
<organism evidence="1 2">
    <name type="scientific">Auriscalpium vulgare</name>
    <dbReference type="NCBI Taxonomy" id="40419"/>
    <lineage>
        <taxon>Eukaryota</taxon>
        <taxon>Fungi</taxon>
        <taxon>Dikarya</taxon>
        <taxon>Basidiomycota</taxon>
        <taxon>Agaricomycotina</taxon>
        <taxon>Agaricomycetes</taxon>
        <taxon>Russulales</taxon>
        <taxon>Auriscalpiaceae</taxon>
        <taxon>Auriscalpium</taxon>
    </lineage>
</organism>
<dbReference type="EMBL" id="MU275899">
    <property type="protein sequence ID" value="KAI0047723.1"/>
    <property type="molecule type" value="Genomic_DNA"/>
</dbReference>
<accession>A0ACB8RW11</accession>
<reference evidence="1" key="1">
    <citation type="submission" date="2021-02" db="EMBL/GenBank/DDBJ databases">
        <authorList>
            <consortium name="DOE Joint Genome Institute"/>
            <person name="Ahrendt S."/>
            <person name="Looney B.P."/>
            <person name="Miyauchi S."/>
            <person name="Morin E."/>
            <person name="Drula E."/>
            <person name="Courty P.E."/>
            <person name="Chicoki N."/>
            <person name="Fauchery L."/>
            <person name="Kohler A."/>
            <person name="Kuo A."/>
            <person name="Labutti K."/>
            <person name="Pangilinan J."/>
            <person name="Lipzen A."/>
            <person name="Riley R."/>
            <person name="Andreopoulos W."/>
            <person name="He G."/>
            <person name="Johnson J."/>
            <person name="Barry K.W."/>
            <person name="Grigoriev I.V."/>
            <person name="Nagy L."/>
            <person name="Hibbett D."/>
            <person name="Henrissat B."/>
            <person name="Matheny P.B."/>
            <person name="Labbe J."/>
            <person name="Martin F."/>
        </authorList>
    </citation>
    <scope>NUCLEOTIDE SEQUENCE</scope>
    <source>
        <strain evidence="1">FP105234-sp</strain>
    </source>
</reference>
<evidence type="ECO:0000313" key="2">
    <source>
        <dbReference type="Proteomes" id="UP000814033"/>
    </source>
</evidence>
<reference evidence="1" key="2">
    <citation type="journal article" date="2022" name="New Phytol.">
        <title>Evolutionary transition to the ectomycorrhizal habit in the genomes of a hyperdiverse lineage of mushroom-forming fungi.</title>
        <authorList>
            <person name="Looney B."/>
            <person name="Miyauchi S."/>
            <person name="Morin E."/>
            <person name="Drula E."/>
            <person name="Courty P.E."/>
            <person name="Kohler A."/>
            <person name="Kuo A."/>
            <person name="LaButti K."/>
            <person name="Pangilinan J."/>
            <person name="Lipzen A."/>
            <person name="Riley R."/>
            <person name="Andreopoulos W."/>
            <person name="He G."/>
            <person name="Johnson J."/>
            <person name="Nolan M."/>
            <person name="Tritt A."/>
            <person name="Barry K.W."/>
            <person name="Grigoriev I.V."/>
            <person name="Nagy L.G."/>
            <person name="Hibbett D."/>
            <person name="Henrissat B."/>
            <person name="Matheny P.B."/>
            <person name="Labbe J."/>
            <person name="Martin F.M."/>
        </authorList>
    </citation>
    <scope>NUCLEOTIDE SEQUENCE</scope>
    <source>
        <strain evidence="1">FP105234-sp</strain>
    </source>
</reference>
<comment type="caution">
    <text evidence="1">The sequence shown here is derived from an EMBL/GenBank/DDBJ whole genome shotgun (WGS) entry which is preliminary data.</text>
</comment>
<dbReference type="Proteomes" id="UP000814033">
    <property type="component" value="Unassembled WGS sequence"/>
</dbReference>
<protein>
    <submittedName>
        <fullName evidence="1">Uncharacterized protein</fullName>
    </submittedName>
</protein>